<dbReference type="PROSITE" id="PS51257">
    <property type="entry name" value="PROKAR_LIPOPROTEIN"/>
    <property type="match status" value="1"/>
</dbReference>
<feature type="chain" id="PRO_5004849283" evidence="2">
    <location>
        <begin position="30"/>
        <end position="63"/>
    </location>
</feature>
<evidence type="ECO:0000256" key="2">
    <source>
        <dbReference type="SAM" id="SignalP"/>
    </source>
</evidence>
<proteinExistence type="predicted"/>
<evidence type="ECO:0000313" key="3">
    <source>
        <dbReference type="EMBL" id="GAE45711.1"/>
    </source>
</evidence>
<feature type="compositionally biased region" description="Acidic residues" evidence="1">
    <location>
        <begin position="31"/>
        <end position="63"/>
    </location>
</feature>
<gene>
    <name evidence="3" type="ORF">JCM21738_2548</name>
</gene>
<feature type="signal peptide" evidence="2">
    <location>
        <begin position="1"/>
        <end position="29"/>
    </location>
</feature>
<feature type="region of interest" description="Disordered" evidence="1">
    <location>
        <begin position="29"/>
        <end position="63"/>
    </location>
</feature>
<dbReference type="Proteomes" id="UP000018949">
    <property type="component" value="Unassembled WGS sequence"/>
</dbReference>
<accession>W4RN18</accession>
<evidence type="ECO:0000313" key="4">
    <source>
        <dbReference type="Proteomes" id="UP000018949"/>
    </source>
</evidence>
<keyword evidence="2" id="KW-0732">Signal</keyword>
<evidence type="ECO:0000256" key="1">
    <source>
        <dbReference type="SAM" id="MobiDB-lite"/>
    </source>
</evidence>
<dbReference type="EMBL" id="BAUW01000027">
    <property type="protein sequence ID" value="GAE45711.1"/>
    <property type="molecule type" value="Genomic_DNA"/>
</dbReference>
<reference evidence="3 4" key="1">
    <citation type="submission" date="2013-12" db="EMBL/GenBank/DDBJ databases">
        <title>NBRP : Genome information of microbial organism related human and environment.</title>
        <authorList>
            <person name="Hattori M."/>
            <person name="Oshima K."/>
            <person name="Inaba H."/>
            <person name="Suda W."/>
            <person name="Sakamoto M."/>
            <person name="Iino T."/>
            <person name="Kitahara M."/>
            <person name="Oshida Y."/>
            <person name="Iida T."/>
            <person name="Kudo T."/>
            <person name="Itoh T."/>
            <person name="Ahmed I."/>
            <person name="Ohkuma M."/>
        </authorList>
    </citation>
    <scope>NUCLEOTIDE SEQUENCE [LARGE SCALE GENOMIC DNA]</scope>
    <source>
        <strain evidence="3 4">JCM 21738</strain>
    </source>
</reference>
<organism evidence="3 4">
    <name type="scientific">Mesobacillus boroniphilus JCM 21738</name>
    <dbReference type="NCBI Taxonomy" id="1294265"/>
    <lineage>
        <taxon>Bacteria</taxon>
        <taxon>Bacillati</taxon>
        <taxon>Bacillota</taxon>
        <taxon>Bacilli</taxon>
        <taxon>Bacillales</taxon>
        <taxon>Bacillaceae</taxon>
        <taxon>Mesobacillus</taxon>
    </lineage>
</organism>
<comment type="caution">
    <text evidence="3">The sequence shown here is derived from an EMBL/GenBank/DDBJ whole genome shotgun (WGS) entry which is preliminary data.</text>
</comment>
<name>W4RN18_9BACI</name>
<dbReference type="AlphaFoldDB" id="W4RN18"/>
<protein>
    <submittedName>
        <fullName evidence="3">Uncharacterized protein</fullName>
    </submittedName>
</protein>
<sequence length="63" mass="7023">MEERGIVVKKKLFYGVPLALALFISGCSAETDQENEPPVEDTENDVEDEDFKLDDDKSDSDGK</sequence>
<keyword evidence="4" id="KW-1185">Reference proteome</keyword>